<evidence type="ECO:0008006" key="2">
    <source>
        <dbReference type="Google" id="ProtNLM"/>
    </source>
</evidence>
<protein>
    <recommendedName>
        <fullName evidence="2">MalT-like TPR region domain-containing protein</fullName>
    </recommendedName>
</protein>
<dbReference type="SUPFAM" id="SSF48452">
    <property type="entry name" value="TPR-like"/>
    <property type="match status" value="1"/>
</dbReference>
<accession>A0A0F9ABC8</accession>
<organism evidence="1">
    <name type="scientific">marine sediment metagenome</name>
    <dbReference type="NCBI Taxonomy" id="412755"/>
    <lineage>
        <taxon>unclassified sequences</taxon>
        <taxon>metagenomes</taxon>
        <taxon>ecological metagenomes</taxon>
    </lineage>
</organism>
<sequence length="122" mass="13786">MTKLLPKELAHARELMDQAKFGEALEIIENFESVKTITPDDQLSALLIKAWIYAYTQQFEKQIEISERAYKISQALGLMPESIEALIGKAFIAFIGDLDKASTYVTEAERLLKSLPDNFSTE</sequence>
<comment type="caution">
    <text evidence="1">The sequence shown here is derived from an EMBL/GenBank/DDBJ whole genome shotgun (WGS) entry which is preliminary data.</text>
</comment>
<gene>
    <name evidence="1" type="ORF">LCGC14_2671700</name>
</gene>
<dbReference type="AlphaFoldDB" id="A0A0F9ABC8"/>
<evidence type="ECO:0000313" key="1">
    <source>
        <dbReference type="EMBL" id="KKK95550.1"/>
    </source>
</evidence>
<dbReference type="InterPro" id="IPR011990">
    <property type="entry name" value="TPR-like_helical_dom_sf"/>
</dbReference>
<dbReference type="Gene3D" id="1.25.40.10">
    <property type="entry name" value="Tetratricopeptide repeat domain"/>
    <property type="match status" value="1"/>
</dbReference>
<dbReference type="EMBL" id="LAZR01046863">
    <property type="protein sequence ID" value="KKK95550.1"/>
    <property type="molecule type" value="Genomic_DNA"/>
</dbReference>
<name>A0A0F9ABC8_9ZZZZ</name>
<reference evidence="1" key="1">
    <citation type="journal article" date="2015" name="Nature">
        <title>Complex archaea that bridge the gap between prokaryotes and eukaryotes.</title>
        <authorList>
            <person name="Spang A."/>
            <person name="Saw J.H."/>
            <person name="Jorgensen S.L."/>
            <person name="Zaremba-Niedzwiedzka K."/>
            <person name="Martijn J."/>
            <person name="Lind A.E."/>
            <person name="van Eijk R."/>
            <person name="Schleper C."/>
            <person name="Guy L."/>
            <person name="Ettema T.J."/>
        </authorList>
    </citation>
    <scope>NUCLEOTIDE SEQUENCE</scope>
</reference>
<proteinExistence type="predicted"/>
<feature type="non-terminal residue" evidence="1">
    <location>
        <position position="122"/>
    </location>
</feature>